<accession>A0A939RVX4</accession>
<gene>
    <name evidence="9" type="ORF">J4G33_09710</name>
</gene>
<dbReference type="Proteomes" id="UP000664209">
    <property type="component" value="Unassembled WGS sequence"/>
</dbReference>
<dbReference type="PANTHER" id="PTHR43817:SF1">
    <property type="entry name" value="HYDROLASE, FAMILY 43, PUTATIVE (AFU_ORTHOLOGUE AFUA_3G01660)-RELATED"/>
    <property type="match status" value="1"/>
</dbReference>
<reference evidence="9" key="1">
    <citation type="submission" date="2021-03" db="EMBL/GenBank/DDBJ databases">
        <title>Actinotalea soli sp. nov., isolated from soil.</title>
        <authorList>
            <person name="Ping W."/>
            <person name="Zhang J."/>
        </authorList>
    </citation>
    <scope>NUCLEOTIDE SEQUENCE</scope>
    <source>
        <strain evidence="9">BY-33</strain>
    </source>
</reference>
<dbReference type="Gene3D" id="2.60.120.200">
    <property type="match status" value="1"/>
</dbReference>
<dbReference type="AlphaFoldDB" id="A0A939RVX4"/>
<feature type="domain" description="Bacterial Ig-like" evidence="7">
    <location>
        <begin position="673"/>
        <end position="717"/>
    </location>
</feature>
<dbReference type="Pfam" id="PF20578">
    <property type="entry name" value="aBig_2"/>
    <property type="match status" value="1"/>
</dbReference>
<evidence type="ECO:0000256" key="6">
    <source>
        <dbReference type="SAM" id="SignalP"/>
    </source>
</evidence>
<dbReference type="EMBL" id="JAGEMK010000004">
    <property type="protein sequence ID" value="MBO1752078.1"/>
    <property type="molecule type" value="Genomic_DNA"/>
</dbReference>
<evidence type="ECO:0000259" key="8">
    <source>
        <dbReference type="Pfam" id="PF20578"/>
    </source>
</evidence>
<keyword evidence="3" id="KW-0378">Hydrolase</keyword>
<dbReference type="RefSeq" id="WP_208055764.1">
    <property type="nucleotide sequence ID" value="NZ_JAGEMK010000004.1"/>
</dbReference>
<dbReference type="SUPFAM" id="SSF49899">
    <property type="entry name" value="Concanavalin A-like lectins/glucanases"/>
    <property type="match status" value="1"/>
</dbReference>
<dbReference type="Pfam" id="PF07532">
    <property type="entry name" value="Big_4"/>
    <property type="match status" value="1"/>
</dbReference>
<evidence type="ECO:0000256" key="3">
    <source>
        <dbReference type="ARBA" id="ARBA00022801"/>
    </source>
</evidence>
<dbReference type="Gene3D" id="2.115.10.20">
    <property type="entry name" value="Glycosyl hydrolase domain, family 43"/>
    <property type="match status" value="1"/>
</dbReference>
<keyword evidence="2 6" id="KW-0732">Signal</keyword>
<comment type="caution">
    <text evidence="9">The sequence shown here is derived from an EMBL/GenBank/DDBJ whole genome shotgun (WGS) entry which is preliminary data.</text>
</comment>
<keyword evidence="10" id="KW-1185">Reference proteome</keyword>
<dbReference type="Pfam" id="PF13385">
    <property type="entry name" value="Laminin_G_3"/>
    <property type="match status" value="1"/>
</dbReference>
<evidence type="ECO:0000313" key="9">
    <source>
        <dbReference type="EMBL" id="MBO1752078.1"/>
    </source>
</evidence>
<dbReference type="InterPro" id="IPR006710">
    <property type="entry name" value="Glyco_hydro_43"/>
</dbReference>
<dbReference type="SUPFAM" id="SSF75005">
    <property type="entry name" value="Arabinanase/levansucrase/invertase"/>
    <property type="match status" value="2"/>
</dbReference>
<evidence type="ECO:0000256" key="1">
    <source>
        <dbReference type="ARBA" id="ARBA00009865"/>
    </source>
</evidence>
<dbReference type="Pfam" id="PF04616">
    <property type="entry name" value="Glyco_hydro_43"/>
    <property type="match status" value="1"/>
</dbReference>
<comment type="similarity">
    <text evidence="1">Belongs to the glycosyl hydrolase 43 family.</text>
</comment>
<dbReference type="InterPro" id="IPR013320">
    <property type="entry name" value="ConA-like_dom_sf"/>
</dbReference>
<feature type="signal peptide" evidence="6">
    <location>
        <begin position="1"/>
        <end position="30"/>
    </location>
</feature>
<name>A0A939RVX4_9CELL</name>
<evidence type="ECO:0000313" key="10">
    <source>
        <dbReference type="Proteomes" id="UP000664209"/>
    </source>
</evidence>
<feature type="domain" description="Atrophied bacterial Ig" evidence="8">
    <location>
        <begin position="292"/>
        <end position="349"/>
    </location>
</feature>
<protein>
    <submittedName>
        <fullName evidence="9">Family 43 glycosylhydrolase</fullName>
    </submittedName>
</protein>
<dbReference type="InterPro" id="IPR023296">
    <property type="entry name" value="Glyco_hydro_beta-prop_sf"/>
</dbReference>
<dbReference type="InterPro" id="IPR011081">
    <property type="entry name" value="Big_4"/>
</dbReference>
<proteinExistence type="inferred from homology"/>
<dbReference type="GO" id="GO:0005975">
    <property type="term" value="P:carbohydrate metabolic process"/>
    <property type="evidence" value="ECO:0007669"/>
    <property type="project" value="InterPro"/>
</dbReference>
<evidence type="ECO:0000256" key="5">
    <source>
        <dbReference type="SAM" id="MobiDB-lite"/>
    </source>
</evidence>
<keyword evidence="4" id="KW-0326">Glycosidase</keyword>
<sequence length="1175" mass="122450">MQLSTPRRAVAALTALSGMVLGLGVTGAQATAPTEVQAAVPPDGLVAEYLFDQASGATVPNTADGSELDAAVVRNVQAADWTGTALTLRGGAKTSNGTWVELPDDILSGASTATVVAEVKASTAMLSTFHFLWNVGNESSATEYFFASLNCGNSRTPLVGIKAGGVEQLVQSGTCGVTANQWVSVASVVDADGTASLYLDGVLAAQGAVAATPADISDQSLNTIARSPWPDTLFQGAISAFRVYDRALGAQEVAALAAQDALPHQAELGAQAQAVLDGLGLTNLETSGDIDLPTASGRVTWTSSAPEVVAPNGLVTPPLEGEPAAEVTLTATVTIRGVSASTDITVTVQPSDETAQDRADRLAERFVIPPVVRSGDALPAAPDGATLEVIGVSGDLEVGDAIVSSSAETVDGRVTVRLTDSASGLAAEREFAVRVLPAEGSPLLLAYHRTPTTAAEANNADIALSMHLALEQEDGWTPLNENYGIFFPRTATTPAASGTTANILRSLRDPHLFYLADGSFGLVATRTARGGGSDGTQAGQMLLARSADLLSYEEIGMVDLGVSGGVNGPAVVWDSAAERYVVTWTSDAGRPSRTTFTDLTDPATRGAVLGGTVAATAGVSEAAVPNYATGNALPVTAEVAEALDVRFGRAVNTGIGDLDGVEIPAGTTLDAGALPGRAELAYSDGSTSTRAIAWDESSIAAVDTSTPGTYEVTGTVKQPEYPTPFADERADPSIFRFDWNGQTKFLMIATEDLNLNPVNPANGPHMPIRVADTIDDLSDDAIREGRNTEIDLLVAGDTDADGGVMTGCFWAPEFHVIGGKLSVLFMPCYNGSNGQPDMWTGRASIIQLEQDAEGNDLDPAVPENWTKAEKVLRADGSILNPIQNISLDMTYFEDSGQSYYSWQMLGAVFIARMDPADPTRLTSPPVRIVVPEYAWDNTIAEGSNVIAHEGTLYMIYSGSLVGDTYTTGLATATAGEGVDLTDPEAWTKLNYPVQKSGVFNGEWQLGTGHGMWSYDEDDNLLYVFHARTDNRGLSGRDTFVRRVHWAADGMPVFDQESDEEVAPENRTVTVTVTVTGAGGPTVDVVASVGARCVVGRVVQTVTLRNEDDVPASVTSTSPYGTRTSSLEPGAGVTHAFSSRLPSVEAGTVTIDAEATVDGQSVSTSQEVAFDAVTCS</sequence>
<feature type="region of interest" description="Disordered" evidence="5">
    <location>
        <begin position="1109"/>
        <end position="1128"/>
    </location>
</feature>
<evidence type="ECO:0000256" key="2">
    <source>
        <dbReference type="ARBA" id="ARBA00022729"/>
    </source>
</evidence>
<dbReference type="PANTHER" id="PTHR43817">
    <property type="entry name" value="GLYCOSYL HYDROLASE"/>
    <property type="match status" value="1"/>
</dbReference>
<evidence type="ECO:0000259" key="7">
    <source>
        <dbReference type="Pfam" id="PF07532"/>
    </source>
</evidence>
<organism evidence="9 10">
    <name type="scientific">Actinotalea soli</name>
    <dbReference type="NCBI Taxonomy" id="2819234"/>
    <lineage>
        <taxon>Bacteria</taxon>
        <taxon>Bacillati</taxon>
        <taxon>Actinomycetota</taxon>
        <taxon>Actinomycetes</taxon>
        <taxon>Micrococcales</taxon>
        <taxon>Cellulomonadaceae</taxon>
        <taxon>Actinotalea</taxon>
    </lineage>
</organism>
<dbReference type="InterPro" id="IPR046780">
    <property type="entry name" value="aBig_2"/>
</dbReference>
<evidence type="ECO:0000256" key="4">
    <source>
        <dbReference type="ARBA" id="ARBA00023295"/>
    </source>
</evidence>
<dbReference type="GO" id="GO:0004553">
    <property type="term" value="F:hydrolase activity, hydrolyzing O-glycosyl compounds"/>
    <property type="evidence" value="ECO:0007669"/>
    <property type="project" value="InterPro"/>
</dbReference>
<feature type="chain" id="PRO_5038941340" evidence="6">
    <location>
        <begin position="31"/>
        <end position="1175"/>
    </location>
</feature>
<feature type="compositionally biased region" description="Polar residues" evidence="5">
    <location>
        <begin position="1112"/>
        <end position="1126"/>
    </location>
</feature>